<organism evidence="1">
    <name type="scientific">Rhizophora mucronata</name>
    <name type="common">Asiatic mangrove</name>
    <dbReference type="NCBI Taxonomy" id="61149"/>
    <lineage>
        <taxon>Eukaryota</taxon>
        <taxon>Viridiplantae</taxon>
        <taxon>Streptophyta</taxon>
        <taxon>Embryophyta</taxon>
        <taxon>Tracheophyta</taxon>
        <taxon>Spermatophyta</taxon>
        <taxon>Magnoliopsida</taxon>
        <taxon>eudicotyledons</taxon>
        <taxon>Gunneridae</taxon>
        <taxon>Pentapetalae</taxon>
        <taxon>rosids</taxon>
        <taxon>fabids</taxon>
        <taxon>Malpighiales</taxon>
        <taxon>Rhizophoraceae</taxon>
        <taxon>Rhizophora</taxon>
    </lineage>
</organism>
<reference evidence="1" key="1">
    <citation type="submission" date="2018-02" db="EMBL/GenBank/DDBJ databases">
        <title>Rhizophora mucronata_Transcriptome.</title>
        <authorList>
            <person name="Meera S.P."/>
            <person name="Sreeshan A."/>
            <person name="Augustine A."/>
        </authorList>
    </citation>
    <scope>NUCLEOTIDE SEQUENCE</scope>
    <source>
        <tissue evidence="1">Leaf</tissue>
    </source>
</reference>
<dbReference type="EMBL" id="GGEC01089180">
    <property type="protein sequence ID" value="MBX69664.1"/>
    <property type="molecule type" value="Transcribed_RNA"/>
</dbReference>
<proteinExistence type="predicted"/>
<protein>
    <submittedName>
        <fullName evidence="1">Uncharacterized protein</fullName>
    </submittedName>
</protein>
<name>A0A2P2QS18_RHIMU</name>
<evidence type="ECO:0000313" key="1">
    <source>
        <dbReference type="EMBL" id="MBX69664.1"/>
    </source>
</evidence>
<accession>A0A2P2QS18</accession>
<dbReference type="AlphaFoldDB" id="A0A2P2QS18"/>
<sequence length="79" mass="9578">MLKKITKRRRRLPAIAIASFQIDRLLYMLLLLEQSTVFIQLHHRSFWKVEMLCRRESNRERSYLAKVRRGIRAQHFVGP</sequence>